<accession>A0A387B9V3</accession>
<sequence>MSLYSDFAPRRTVQIVADVVAIVVVIVAVLLGVAVHGAIAALGGVLVKLEEAGDGFQGTMGEIGDRLGEVPLIGDGIRGPFDSAAGAGGSLADAGRAGQTIVENIATAAGVGVALLPIAIVLLVWLWPRVRFARRAAETRALLRLEGGEQLLALRALDGAPAKELAAIAPHVVRGWQAGEPEVVRRLAALEAREAGVRLPAPAAP</sequence>
<dbReference type="KEGG" id="lyd:D7I47_13270"/>
<reference evidence="3" key="1">
    <citation type="submission" date="2018-09" db="EMBL/GenBank/DDBJ databases">
        <title>Genome sequencing of strain 2DFWR-13.</title>
        <authorList>
            <person name="Heo J."/>
            <person name="Kim S.-J."/>
            <person name="Kwon S.-W."/>
        </authorList>
    </citation>
    <scope>NUCLEOTIDE SEQUENCE [LARGE SCALE GENOMIC DNA]</scope>
    <source>
        <strain evidence="3">2DFWR-13</strain>
    </source>
</reference>
<evidence type="ECO:0000313" key="3">
    <source>
        <dbReference type="Proteomes" id="UP000278886"/>
    </source>
</evidence>
<organism evidence="2 3">
    <name type="scientific">Protaetiibacter intestinalis</name>
    <dbReference type="NCBI Taxonomy" id="2419774"/>
    <lineage>
        <taxon>Bacteria</taxon>
        <taxon>Bacillati</taxon>
        <taxon>Actinomycetota</taxon>
        <taxon>Actinomycetes</taxon>
        <taxon>Micrococcales</taxon>
        <taxon>Microbacteriaceae</taxon>
        <taxon>Protaetiibacter</taxon>
    </lineage>
</organism>
<evidence type="ECO:0000313" key="2">
    <source>
        <dbReference type="EMBL" id="AYF99133.1"/>
    </source>
</evidence>
<feature type="transmembrane region" description="Helical" evidence="1">
    <location>
        <begin position="12"/>
        <end position="39"/>
    </location>
</feature>
<gene>
    <name evidence="2" type="ORF">D7I47_13270</name>
</gene>
<feature type="transmembrane region" description="Helical" evidence="1">
    <location>
        <begin position="105"/>
        <end position="127"/>
    </location>
</feature>
<dbReference type="RefSeq" id="WP_120763502.1">
    <property type="nucleotide sequence ID" value="NZ_CP032630.1"/>
</dbReference>
<keyword evidence="1" id="KW-0472">Membrane</keyword>
<keyword evidence="1" id="KW-1133">Transmembrane helix</keyword>
<dbReference type="OrthoDB" id="5198533at2"/>
<proteinExistence type="predicted"/>
<protein>
    <submittedName>
        <fullName evidence="2">Uncharacterized protein</fullName>
    </submittedName>
</protein>
<dbReference type="EMBL" id="CP032630">
    <property type="protein sequence ID" value="AYF99133.1"/>
    <property type="molecule type" value="Genomic_DNA"/>
</dbReference>
<dbReference type="AlphaFoldDB" id="A0A387B9V3"/>
<dbReference type="Proteomes" id="UP000278886">
    <property type="component" value="Chromosome"/>
</dbReference>
<name>A0A387B9V3_9MICO</name>
<evidence type="ECO:0000256" key="1">
    <source>
        <dbReference type="SAM" id="Phobius"/>
    </source>
</evidence>
<keyword evidence="3" id="KW-1185">Reference proteome</keyword>
<keyword evidence="1" id="KW-0812">Transmembrane</keyword>